<dbReference type="EMBL" id="JAJVCY010000184">
    <property type="protein sequence ID" value="MCV3291073.1"/>
    <property type="molecule type" value="Genomic_DNA"/>
</dbReference>
<dbReference type="Gene3D" id="1.10.10.60">
    <property type="entry name" value="Homeodomain-like"/>
    <property type="match status" value="1"/>
</dbReference>
<organism evidence="2 3">
    <name type="scientific">Aeromonas media</name>
    <dbReference type="NCBI Taxonomy" id="651"/>
    <lineage>
        <taxon>Bacteria</taxon>
        <taxon>Pseudomonadati</taxon>
        <taxon>Pseudomonadota</taxon>
        <taxon>Gammaproteobacteria</taxon>
        <taxon>Aeromonadales</taxon>
        <taxon>Aeromonadaceae</taxon>
        <taxon>Aeromonas</taxon>
    </lineage>
</organism>
<evidence type="ECO:0000259" key="1">
    <source>
        <dbReference type="Pfam" id="PF13936"/>
    </source>
</evidence>
<gene>
    <name evidence="2" type="ORF">LZT28_23180</name>
</gene>
<feature type="domain" description="Transposase IS30-like HTH" evidence="1">
    <location>
        <begin position="2"/>
        <end position="45"/>
    </location>
</feature>
<dbReference type="GO" id="GO:0032196">
    <property type="term" value="P:transposition"/>
    <property type="evidence" value="ECO:0007669"/>
    <property type="project" value="TreeGrafter"/>
</dbReference>
<dbReference type="Pfam" id="PF13936">
    <property type="entry name" value="HTH_38"/>
    <property type="match status" value="1"/>
</dbReference>
<evidence type="ECO:0000313" key="2">
    <source>
        <dbReference type="EMBL" id="MCV3291073.1"/>
    </source>
</evidence>
<dbReference type="GO" id="GO:0004803">
    <property type="term" value="F:transposase activity"/>
    <property type="evidence" value="ECO:0007669"/>
    <property type="project" value="TreeGrafter"/>
</dbReference>
<feature type="non-terminal residue" evidence="2">
    <location>
        <position position="104"/>
    </location>
</feature>
<comment type="caution">
    <text evidence="2">The sequence shown here is derived from an EMBL/GenBank/DDBJ whole genome shotgun (WGS) entry which is preliminary data.</text>
</comment>
<dbReference type="PANTHER" id="PTHR10948">
    <property type="entry name" value="TRANSPOSASE"/>
    <property type="match status" value="1"/>
</dbReference>
<evidence type="ECO:0000313" key="3">
    <source>
        <dbReference type="Proteomes" id="UP001208651"/>
    </source>
</evidence>
<name>A0AAW5RVE2_AERME</name>
<dbReference type="AlphaFoldDB" id="A0AAW5RVE2"/>
<sequence>MSYQQLTEGQRYQLSVLRAQGMSILATARAIGVHRSTLYRELRRNAGPQGYQPDNAHQHATHRRASAAKSRLSADVIQFVELTLAWWWSPEQISAVGKQIGLMV</sequence>
<dbReference type="Proteomes" id="UP001208651">
    <property type="component" value="Unassembled WGS sequence"/>
</dbReference>
<protein>
    <submittedName>
        <fullName evidence="2">Helix-turn-helix domain-containing protein</fullName>
    </submittedName>
</protein>
<dbReference type="GO" id="GO:0005829">
    <property type="term" value="C:cytosol"/>
    <property type="evidence" value="ECO:0007669"/>
    <property type="project" value="TreeGrafter"/>
</dbReference>
<dbReference type="PANTHER" id="PTHR10948:SF23">
    <property type="entry name" value="TRANSPOSASE INSI FOR INSERTION SEQUENCE ELEMENT IS30A-RELATED"/>
    <property type="match status" value="1"/>
</dbReference>
<accession>A0AAW5RVE2</accession>
<dbReference type="InterPro" id="IPR025246">
    <property type="entry name" value="IS30-like_HTH"/>
</dbReference>
<reference evidence="2" key="1">
    <citation type="submission" date="2022-01" db="EMBL/GenBank/DDBJ databases">
        <title>Comparison of Fish pathogen Aeromonas spp.</title>
        <authorList>
            <person name="Dubey S."/>
            <person name="Sorum H."/>
            <person name="Munangandu H.M."/>
        </authorList>
    </citation>
    <scope>NUCLEOTIDE SEQUENCE</scope>
    <source>
        <strain evidence="2">SD/21-15</strain>
    </source>
</reference>
<dbReference type="RefSeq" id="WP_263686794.1">
    <property type="nucleotide sequence ID" value="NZ_JAJVCY010000184.1"/>
</dbReference>
<dbReference type="InterPro" id="IPR051917">
    <property type="entry name" value="Transposase-Integrase"/>
</dbReference>
<proteinExistence type="predicted"/>